<reference evidence="12" key="1">
    <citation type="submission" date="2025-08" db="UniProtKB">
        <authorList>
            <consortium name="Ensembl"/>
        </authorList>
    </citation>
    <scope>IDENTIFICATION</scope>
</reference>
<gene>
    <name evidence="12" type="primary">CSE1L</name>
</gene>
<name>A0A2K6GN97_PROCO</name>
<dbReference type="Pfam" id="PF08506">
    <property type="entry name" value="Cse1"/>
    <property type="match status" value="1"/>
</dbReference>
<evidence type="ECO:0000256" key="6">
    <source>
        <dbReference type="ARBA" id="ARBA00022490"/>
    </source>
</evidence>
<keyword evidence="8" id="KW-0539">Nucleus</keyword>
<comment type="subcellular location">
    <subcellularLocation>
        <location evidence="2">Cytoplasm</location>
    </subcellularLocation>
    <subcellularLocation>
        <location evidence="1">Nucleus</location>
    </subcellularLocation>
</comment>
<dbReference type="GO" id="GO:0005635">
    <property type="term" value="C:nuclear envelope"/>
    <property type="evidence" value="ECO:0007669"/>
    <property type="project" value="TreeGrafter"/>
</dbReference>
<dbReference type="AlphaFoldDB" id="A0A2K6GN97"/>
<dbReference type="STRING" id="379532.ENSPCOP00000027721"/>
<reference evidence="12" key="2">
    <citation type="submission" date="2025-09" db="UniProtKB">
        <authorList>
            <consortium name="Ensembl"/>
        </authorList>
    </citation>
    <scope>IDENTIFICATION</scope>
</reference>
<evidence type="ECO:0000256" key="2">
    <source>
        <dbReference type="ARBA" id="ARBA00004496"/>
    </source>
</evidence>
<dbReference type="Pfam" id="PF03810">
    <property type="entry name" value="IBN_N"/>
    <property type="match status" value="1"/>
</dbReference>
<dbReference type="GO" id="GO:0005049">
    <property type="term" value="F:nuclear export signal receptor activity"/>
    <property type="evidence" value="ECO:0007669"/>
    <property type="project" value="TreeGrafter"/>
</dbReference>
<evidence type="ECO:0000256" key="9">
    <source>
        <dbReference type="ARBA" id="ARBA00030693"/>
    </source>
</evidence>
<dbReference type="InterPro" id="IPR001494">
    <property type="entry name" value="Importin-beta_N"/>
</dbReference>
<accession>A0A2K6GN97</accession>
<dbReference type="GO" id="GO:0006611">
    <property type="term" value="P:protein export from nucleus"/>
    <property type="evidence" value="ECO:0007669"/>
    <property type="project" value="TreeGrafter"/>
</dbReference>
<dbReference type="GO" id="GO:0031267">
    <property type="term" value="F:small GTPase binding"/>
    <property type="evidence" value="ECO:0007669"/>
    <property type="project" value="InterPro"/>
</dbReference>
<dbReference type="GeneTree" id="ENSGT00550000074884"/>
<keyword evidence="7" id="KW-0653">Protein transport</keyword>
<evidence type="ECO:0000256" key="1">
    <source>
        <dbReference type="ARBA" id="ARBA00004123"/>
    </source>
</evidence>
<organism evidence="12 13">
    <name type="scientific">Propithecus coquereli</name>
    <name type="common">Coquerel's sifaka</name>
    <name type="synonym">Propithecus verreauxi coquereli</name>
    <dbReference type="NCBI Taxonomy" id="379532"/>
    <lineage>
        <taxon>Eukaryota</taxon>
        <taxon>Metazoa</taxon>
        <taxon>Chordata</taxon>
        <taxon>Craniata</taxon>
        <taxon>Vertebrata</taxon>
        <taxon>Euteleostomi</taxon>
        <taxon>Mammalia</taxon>
        <taxon>Eutheria</taxon>
        <taxon>Euarchontoglires</taxon>
        <taxon>Primates</taxon>
        <taxon>Strepsirrhini</taxon>
        <taxon>Lemuriformes</taxon>
        <taxon>Indriidae</taxon>
        <taxon>Propithecus</taxon>
    </lineage>
</organism>
<dbReference type="GO" id="GO:0006606">
    <property type="term" value="P:protein import into nucleus"/>
    <property type="evidence" value="ECO:0007669"/>
    <property type="project" value="TreeGrafter"/>
</dbReference>
<evidence type="ECO:0000256" key="10">
    <source>
        <dbReference type="ARBA" id="ARBA00032265"/>
    </source>
</evidence>
<protein>
    <recommendedName>
        <fullName evidence="4">Exportin-2</fullName>
    </recommendedName>
    <alternativeName>
        <fullName evidence="10">Chromosome segregation 1-like protein</fullName>
    </alternativeName>
    <alternativeName>
        <fullName evidence="9">Importin-alpha re-exporter</fullName>
    </alternativeName>
</protein>
<dbReference type="GO" id="GO:0005654">
    <property type="term" value="C:nucleoplasm"/>
    <property type="evidence" value="ECO:0007669"/>
    <property type="project" value="Ensembl"/>
</dbReference>
<dbReference type="InterPro" id="IPR011989">
    <property type="entry name" value="ARM-like"/>
</dbReference>
<evidence type="ECO:0000256" key="8">
    <source>
        <dbReference type="ARBA" id="ARBA00023242"/>
    </source>
</evidence>
<dbReference type="Ensembl" id="ENSPCOT00000038572.1">
    <property type="protein sequence ID" value="ENSPCOP00000027721.1"/>
    <property type="gene ID" value="ENSPCOG00000026411.1"/>
</dbReference>
<evidence type="ECO:0000259" key="11">
    <source>
        <dbReference type="PROSITE" id="PS50166"/>
    </source>
</evidence>
<evidence type="ECO:0000256" key="3">
    <source>
        <dbReference type="ARBA" id="ARBA00008669"/>
    </source>
</evidence>
<dbReference type="Pfam" id="PF03378">
    <property type="entry name" value="CAS_CSE1"/>
    <property type="match status" value="1"/>
</dbReference>
<evidence type="ECO:0000256" key="4">
    <source>
        <dbReference type="ARBA" id="ARBA00018945"/>
    </source>
</evidence>
<dbReference type="InterPro" id="IPR013713">
    <property type="entry name" value="XPO2_central"/>
</dbReference>
<evidence type="ECO:0000313" key="12">
    <source>
        <dbReference type="Ensembl" id="ENSPCOP00000027721.1"/>
    </source>
</evidence>
<dbReference type="Proteomes" id="UP000233160">
    <property type="component" value="Unassembled WGS sequence"/>
</dbReference>
<dbReference type="InterPro" id="IPR005043">
    <property type="entry name" value="XPO2_C"/>
</dbReference>
<dbReference type="SMART" id="SM00913">
    <property type="entry name" value="IBN_N"/>
    <property type="match status" value="1"/>
</dbReference>
<dbReference type="PROSITE" id="PS50166">
    <property type="entry name" value="IMPORTIN_B_NT"/>
    <property type="match status" value="1"/>
</dbReference>
<dbReference type="SUPFAM" id="SSF48371">
    <property type="entry name" value="ARM repeat"/>
    <property type="match status" value="1"/>
</dbReference>
<dbReference type="GO" id="GO:0005829">
    <property type="term" value="C:cytosol"/>
    <property type="evidence" value="ECO:0007669"/>
    <property type="project" value="Ensembl"/>
</dbReference>
<comment type="similarity">
    <text evidence="3">Belongs to the XPO2/CSE1 family.</text>
</comment>
<feature type="domain" description="Importin N-terminal" evidence="11">
    <location>
        <begin position="29"/>
        <end position="102"/>
    </location>
</feature>
<evidence type="ECO:0000256" key="7">
    <source>
        <dbReference type="ARBA" id="ARBA00022927"/>
    </source>
</evidence>
<evidence type="ECO:0000256" key="5">
    <source>
        <dbReference type="ARBA" id="ARBA00022448"/>
    </source>
</evidence>
<dbReference type="PANTHER" id="PTHR10997">
    <property type="entry name" value="IMPORTIN-7, 8, 11"/>
    <property type="match status" value="1"/>
</dbReference>
<dbReference type="InterPro" id="IPR016024">
    <property type="entry name" value="ARM-type_fold"/>
</dbReference>
<keyword evidence="5" id="KW-0813">Transport</keyword>
<dbReference type="PANTHER" id="PTHR10997:SF8">
    <property type="entry name" value="EXPORTIN-2"/>
    <property type="match status" value="1"/>
</dbReference>
<keyword evidence="6" id="KW-0963">Cytoplasm</keyword>
<dbReference type="Gene3D" id="1.25.10.10">
    <property type="entry name" value="Leucine-rich Repeat Variant"/>
    <property type="match status" value="2"/>
</dbReference>
<sequence>MELSDANLQTLTEYLKKTLDPDPAIRRPAEKFLESVEGNQNYPLLLLTLLEKSQDNVIKVCASVTFKNYIKRNWRIVEDEPNKICEADRVAIKANIVHLMLSSPEQIQKQLSDAISIIGREDFPQKWPDLLTEMVNRFQSGDFHVINGVLRTAHSLFKRYRHEFKSNELWTEIKLVLDAFALPLTNLFKATIELCSTHANDASALRILFSSLILISKLFYSLNFQDLPEFFEDNMETWMDNFHTLLTLDNKLLQTDDEEEAGLLELLKSQICDNAALYAQKYDEEFQRYLPRFVTAIWNLLVTTGQEVKYDLLVSNAIQFLASVCERPHYKNLFEDQNTLTSICEKVIVPNMEFRHGITQANELVNLTEFFVNHILPDLKSANVNEFPVLKADGIKYIMIFRNQVPKEHLIVSIPLLINHLQAESIVVHTYAAHALERLFTMRGPNNATLFTAAEIAPFVEILLTNLFKALTLPGSSENEYIMKAIMRSFSLLQEAIIPYIATLITQLTQKLLAVSKNPSKPHFNHYMFEAICLSIRITCKANPAAVVNFEEALFLAFTEILQNDVQEFIPYVFQVMSLLLETHKNDIPSSYMALFPHLLQPVLWERTGNIPALVRLLQAFLERGSNTIASAAADKIPGLLGVFQKLIASKANDHQGFYLLNSIIEHMPPESVDQYRKQIFILLFQRLQNSKTTKFIKSFLVFINLYCIKYGALALQEIFDGIQPKMFGMVLEKIIIPEIQKVSGNVEKKICAVGITKLLTECPPMMDTEYTKLWTPLLQSLIGLFELPEDDTIPDEEHFIDIEDTPGYQTAFSQLAFAGKKEHDPVGQMVNNPKIHLAQSLHKLSTACPGRVPSMVSTSLNAEALQYLQGYLQAASVTLL</sequence>
<keyword evidence="13" id="KW-1185">Reference proteome</keyword>
<proteinExistence type="inferred from homology"/>
<dbReference type="OMA" id="AENEFLM"/>
<evidence type="ECO:0000313" key="13">
    <source>
        <dbReference type="Proteomes" id="UP000233160"/>
    </source>
</evidence>